<comment type="caution">
    <text evidence="2">The sequence shown here is derived from an EMBL/GenBank/DDBJ whole genome shotgun (WGS) entry which is preliminary data.</text>
</comment>
<keyword evidence="3" id="KW-1185">Reference proteome</keyword>
<reference evidence="3" key="2">
    <citation type="journal article" date="2018" name="BMC Genomics">
        <title>A manually annotated Actinidia chinensis var. chinensis (kiwifruit) genome highlights the challenges associated with draft genomes and gene prediction in plants.</title>
        <authorList>
            <person name="Pilkington S.M."/>
            <person name="Crowhurst R."/>
            <person name="Hilario E."/>
            <person name="Nardozza S."/>
            <person name="Fraser L."/>
            <person name="Peng Y."/>
            <person name="Gunaseelan K."/>
            <person name="Simpson R."/>
            <person name="Tahir J."/>
            <person name="Deroles S.C."/>
            <person name="Templeton K."/>
            <person name="Luo Z."/>
            <person name="Davy M."/>
            <person name="Cheng C."/>
            <person name="McNeilage M."/>
            <person name="Scaglione D."/>
            <person name="Liu Y."/>
            <person name="Zhang Q."/>
            <person name="Datson P."/>
            <person name="De Silva N."/>
            <person name="Gardiner S.E."/>
            <person name="Bassett H."/>
            <person name="Chagne D."/>
            <person name="McCallum J."/>
            <person name="Dzierzon H."/>
            <person name="Deng C."/>
            <person name="Wang Y.Y."/>
            <person name="Barron L."/>
            <person name="Manako K."/>
            <person name="Bowen J."/>
            <person name="Foster T.M."/>
            <person name="Erridge Z.A."/>
            <person name="Tiffin H."/>
            <person name="Waite C.N."/>
            <person name="Davies K.M."/>
            <person name="Grierson E.P."/>
            <person name="Laing W.A."/>
            <person name="Kirk R."/>
            <person name="Chen X."/>
            <person name="Wood M."/>
            <person name="Montefiori M."/>
            <person name="Brummell D.A."/>
            <person name="Schwinn K.E."/>
            <person name="Catanach A."/>
            <person name="Fullerton C."/>
            <person name="Li D."/>
            <person name="Meiyalaghan S."/>
            <person name="Nieuwenhuizen N."/>
            <person name="Read N."/>
            <person name="Prakash R."/>
            <person name="Hunter D."/>
            <person name="Zhang H."/>
            <person name="McKenzie M."/>
            <person name="Knabel M."/>
            <person name="Harris A."/>
            <person name="Allan A.C."/>
            <person name="Gleave A."/>
            <person name="Chen A."/>
            <person name="Janssen B.J."/>
            <person name="Plunkett B."/>
            <person name="Ampomah-Dwamena C."/>
            <person name="Voogd C."/>
            <person name="Leif D."/>
            <person name="Lafferty D."/>
            <person name="Souleyre E.J.F."/>
            <person name="Varkonyi-Gasic E."/>
            <person name="Gambi F."/>
            <person name="Hanley J."/>
            <person name="Yao J.L."/>
            <person name="Cheung J."/>
            <person name="David K.M."/>
            <person name="Warren B."/>
            <person name="Marsh K."/>
            <person name="Snowden K.C."/>
            <person name="Lin-Wang K."/>
            <person name="Brian L."/>
            <person name="Martinez-Sanchez M."/>
            <person name="Wang M."/>
            <person name="Ileperuma N."/>
            <person name="Macnee N."/>
            <person name="Campin R."/>
            <person name="McAtee P."/>
            <person name="Drummond R.S.M."/>
            <person name="Espley R.V."/>
            <person name="Ireland H.S."/>
            <person name="Wu R."/>
            <person name="Atkinson R.G."/>
            <person name="Karunairetnam S."/>
            <person name="Bulley S."/>
            <person name="Chunkath S."/>
            <person name="Hanley Z."/>
            <person name="Storey R."/>
            <person name="Thrimawithana A.H."/>
            <person name="Thomson S."/>
            <person name="David C."/>
            <person name="Testolin R."/>
            <person name="Huang H."/>
            <person name="Hellens R.P."/>
            <person name="Schaffer R.J."/>
        </authorList>
    </citation>
    <scope>NUCLEOTIDE SEQUENCE [LARGE SCALE GENOMIC DNA]</scope>
    <source>
        <strain evidence="3">cv. Red5</strain>
    </source>
</reference>
<evidence type="ECO:0000313" key="3">
    <source>
        <dbReference type="Proteomes" id="UP000241394"/>
    </source>
</evidence>
<accession>A0A2R6R8T3</accession>
<evidence type="ECO:0000313" key="2">
    <source>
        <dbReference type="EMBL" id="PSS23964.1"/>
    </source>
</evidence>
<dbReference type="PANTHER" id="PTHR46158:SF11">
    <property type="entry name" value="ZINC FINGER PROTEIN"/>
    <property type="match status" value="1"/>
</dbReference>
<protein>
    <submittedName>
        <fullName evidence="2">Hydrogenase nickel incorporation protein HypA</fullName>
    </submittedName>
</protein>
<feature type="compositionally biased region" description="Polar residues" evidence="1">
    <location>
        <begin position="1"/>
        <end position="11"/>
    </location>
</feature>
<proteinExistence type="predicted"/>
<dbReference type="Proteomes" id="UP000241394">
    <property type="component" value="Chromosome LG8"/>
</dbReference>
<name>A0A2R6R8T3_ACTCC</name>
<dbReference type="STRING" id="1590841.A0A2R6R8T3"/>
<dbReference type="PANTHER" id="PTHR46158">
    <property type="entry name" value="OS02G0165000 PROTEIN"/>
    <property type="match status" value="1"/>
</dbReference>
<dbReference type="OrthoDB" id="1656043at2759"/>
<feature type="non-terminal residue" evidence="2">
    <location>
        <position position="1"/>
    </location>
</feature>
<dbReference type="Gramene" id="PSS23964">
    <property type="protein sequence ID" value="PSS23964"/>
    <property type="gene ID" value="CEY00_Acc08822"/>
</dbReference>
<sequence length="193" mass="22240">DHLHAAQTTNEEGIAIRSRSRRGNGLATRRIRLAARHPSFERLDRQSTSPERNDFQRGGIITRQSVPGQKKVVVRPRTSIVQTNGTDHSIQVCLERDEEIDEEEAVCKFCFDILKEDENILKTECCEKPLLIHEACAANQSRGNNTCDSCGQEFRRFPVTLLRELGSSQRMDTQESNKQSYFSWLIRFWKRGF</sequence>
<dbReference type="EMBL" id="NKQK01000008">
    <property type="protein sequence ID" value="PSS23964.1"/>
    <property type="molecule type" value="Genomic_DNA"/>
</dbReference>
<evidence type="ECO:0000256" key="1">
    <source>
        <dbReference type="SAM" id="MobiDB-lite"/>
    </source>
</evidence>
<dbReference type="AlphaFoldDB" id="A0A2R6R8T3"/>
<organism evidence="2 3">
    <name type="scientific">Actinidia chinensis var. chinensis</name>
    <name type="common">Chinese soft-hair kiwi</name>
    <dbReference type="NCBI Taxonomy" id="1590841"/>
    <lineage>
        <taxon>Eukaryota</taxon>
        <taxon>Viridiplantae</taxon>
        <taxon>Streptophyta</taxon>
        <taxon>Embryophyta</taxon>
        <taxon>Tracheophyta</taxon>
        <taxon>Spermatophyta</taxon>
        <taxon>Magnoliopsida</taxon>
        <taxon>eudicotyledons</taxon>
        <taxon>Gunneridae</taxon>
        <taxon>Pentapetalae</taxon>
        <taxon>asterids</taxon>
        <taxon>Ericales</taxon>
        <taxon>Actinidiaceae</taxon>
        <taxon>Actinidia</taxon>
    </lineage>
</organism>
<reference evidence="2 3" key="1">
    <citation type="submission" date="2017-07" db="EMBL/GenBank/DDBJ databases">
        <title>An improved, manually edited Actinidia chinensis var. chinensis (kiwifruit) genome highlights the challenges associated with draft genomes and gene prediction in plants.</title>
        <authorList>
            <person name="Pilkington S."/>
            <person name="Crowhurst R."/>
            <person name="Hilario E."/>
            <person name="Nardozza S."/>
            <person name="Fraser L."/>
            <person name="Peng Y."/>
            <person name="Gunaseelan K."/>
            <person name="Simpson R."/>
            <person name="Tahir J."/>
            <person name="Deroles S."/>
            <person name="Templeton K."/>
            <person name="Luo Z."/>
            <person name="Davy M."/>
            <person name="Cheng C."/>
            <person name="Mcneilage M."/>
            <person name="Scaglione D."/>
            <person name="Liu Y."/>
            <person name="Zhang Q."/>
            <person name="Datson P."/>
            <person name="De Silva N."/>
            <person name="Gardiner S."/>
            <person name="Bassett H."/>
            <person name="Chagne D."/>
            <person name="Mccallum J."/>
            <person name="Dzierzon H."/>
            <person name="Deng C."/>
            <person name="Wang Y.-Y."/>
            <person name="Barron N."/>
            <person name="Manako K."/>
            <person name="Bowen J."/>
            <person name="Foster T."/>
            <person name="Erridge Z."/>
            <person name="Tiffin H."/>
            <person name="Waite C."/>
            <person name="Davies K."/>
            <person name="Grierson E."/>
            <person name="Laing W."/>
            <person name="Kirk R."/>
            <person name="Chen X."/>
            <person name="Wood M."/>
            <person name="Montefiori M."/>
            <person name="Brummell D."/>
            <person name="Schwinn K."/>
            <person name="Catanach A."/>
            <person name="Fullerton C."/>
            <person name="Li D."/>
            <person name="Meiyalaghan S."/>
            <person name="Nieuwenhuizen N."/>
            <person name="Read N."/>
            <person name="Prakash R."/>
            <person name="Hunter D."/>
            <person name="Zhang H."/>
            <person name="Mckenzie M."/>
            <person name="Knabel M."/>
            <person name="Harris A."/>
            <person name="Allan A."/>
            <person name="Chen A."/>
            <person name="Janssen B."/>
            <person name="Plunkett B."/>
            <person name="Dwamena C."/>
            <person name="Voogd C."/>
            <person name="Leif D."/>
            <person name="Lafferty D."/>
            <person name="Souleyre E."/>
            <person name="Varkonyi-Gasic E."/>
            <person name="Gambi F."/>
            <person name="Hanley J."/>
            <person name="Yao J.-L."/>
            <person name="Cheung J."/>
            <person name="David K."/>
            <person name="Warren B."/>
            <person name="Marsh K."/>
            <person name="Snowden K."/>
            <person name="Lin-Wang K."/>
            <person name="Brian L."/>
            <person name="Martinez-Sanchez M."/>
            <person name="Wang M."/>
            <person name="Ileperuma N."/>
            <person name="Macnee N."/>
            <person name="Campin R."/>
            <person name="Mcatee P."/>
            <person name="Drummond R."/>
            <person name="Espley R."/>
            <person name="Ireland H."/>
            <person name="Wu R."/>
            <person name="Atkinson R."/>
            <person name="Karunairetnam S."/>
            <person name="Bulley S."/>
            <person name="Chunkath S."/>
            <person name="Hanley Z."/>
            <person name="Storey R."/>
            <person name="Thrimawithana A."/>
            <person name="Thomson S."/>
            <person name="David C."/>
            <person name="Testolin R."/>
        </authorList>
    </citation>
    <scope>NUCLEOTIDE SEQUENCE [LARGE SCALE GENOMIC DNA]</scope>
    <source>
        <strain evidence="3">cv. Red5</strain>
        <tissue evidence="2">Young leaf</tissue>
    </source>
</reference>
<dbReference type="InParanoid" id="A0A2R6R8T3"/>
<gene>
    <name evidence="2" type="ORF">CEY00_Acc08822</name>
</gene>
<feature type="region of interest" description="Disordered" evidence="1">
    <location>
        <begin position="1"/>
        <end position="21"/>
    </location>
</feature>